<organism evidence="1 2">
    <name type="scientific">Leptospira fainei serovar Hurstbridge str. BUT 6</name>
    <dbReference type="NCBI Taxonomy" id="1193011"/>
    <lineage>
        <taxon>Bacteria</taxon>
        <taxon>Pseudomonadati</taxon>
        <taxon>Spirochaetota</taxon>
        <taxon>Spirochaetia</taxon>
        <taxon>Leptospirales</taxon>
        <taxon>Leptospiraceae</taxon>
        <taxon>Leptospira</taxon>
    </lineage>
</organism>
<dbReference type="Proteomes" id="UP000014540">
    <property type="component" value="Unassembled WGS sequence"/>
</dbReference>
<reference evidence="1" key="1">
    <citation type="submission" date="2013-04" db="EMBL/GenBank/DDBJ databases">
        <authorList>
            <person name="Harkins D.M."/>
            <person name="Durkin A.S."/>
            <person name="Selengut J.D."/>
            <person name="Sanka R."/>
            <person name="DePew J."/>
            <person name="Purushe J."/>
            <person name="Ahmed A."/>
            <person name="van der Linden H."/>
            <person name="Goris M.G.A."/>
            <person name="Hartskeerl R.A."/>
            <person name="Vinetz J.M."/>
            <person name="Sutton G.G."/>
            <person name="Nelson W.C."/>
            <person name="Fouts D.E."/>
        </authorList>
    </citation>
    <scope>NUCLEOTIDE SEQUENCE [LARGE SCALE GENOMIC DNA]</scope>
    <source>
        <strain evidence="1">BUT 6</strain>
    </source>
</reference>
<dbReference type="EMBL" id="AKWZ02000012">
    <property type="protein sequence ID" value="EPG72416.1"/>
    <property type="molecule type" value="Genomic_DNA"/>
</dbReference>
<evidence type="ECO:0000313" key="2">
    <source>
        <dbReference type="Proteomes" id="UP000014540"/>
    </source>
</evidence>
<keyword evidence="2" id="KW-1185">Reference proteome</keyword>
<accession>S3UPT2</accession>
<protein>
    <submittedName>
        <fullName evidence="1">Uncharacterized protein</fullName>
    </submittedName>
</protein>
<comment type="caution">
    <text evidence="1">The sequence shown here is derived from an EMBL/GenBank/DDBJ whole genome shotgun (WGS) entry which is preliminary data.</text>
</comment>
<gene>
    <name evidence="1" type="ORF">LEP1GSC058_0241</name>
</gene>
<name>S3UPT2_9LEPT</name>
<evidence type="ECO:0000313" key="1">
    <source>
        <dbReference type="EMBL" id="EPG72416.1"/>
    </source>
</evidence>
<proteinExistence type="predicted"/>
<dbReference type="AlphaFoldDB" id="S3UPT2"/>
<sequence>MTFRPLRVIKSDLVKPPPSPTQEGWAMEKNLIRFQSFM</sequence>